<dbReference type="AlphaFoldDB" id="A0A1A7BZJ6"/>
<evidence type="ECO:0000256" key="1">
    <source>
        <dbReference type="SAM" id="SignalP"/>
    </source>
</evidence>
<dbReference type="EMBL" id="LOCQ01000060">
    <property type="protein sequence ID" value="OBV37508.1"/>
    <property type="molecule type" value="Genomic_DNA"/>
</dbReference>
<proteinExistence type="predicted"/>
<name>A0A1A7BZJ6_9BURK</name>
<dbReference type="OrthoDB" id="6879518at2"/>
<accession>A0A1A7BZJ6</accession>
<protein>
    <submittedName>
        <fullName evidence="2">Uncharacterized protein</fullName>
    </submittedName>
</protein>
<feature type="signal peptide" evidence="1">
    <location>
        <begin position="1"/>
        <end position="20"/>
    </location>
</feature>
<gene>
    <name evidence="2" type="ORF">ASR47_1003168</name>
</gene>
<evidence type="ECO:0000313" key="3">
    <source>
        <dbReference type="Proteomes" id="UP000092713"/>
    </source>
</evidence>
<organism evidence="2 3">
    <name type="scientific">Janthinobacterium psychrotolerans</name>
    <dbReference type="NCBI Taxonomy" id="1747903"/>
    <lineage>
        <taxon>Bacteria</taxon>
        <taxon>Pseudomonadati</taxon>
        <taxon>Pseudomonadota</taxon>
        <taxon>Betaproteobacteria</taxon>
        <taxon>Burkholderiales</taxon>
        <taxon>Oxalobacteraceae</taxon>
        <taxon>Janthinobacterium</taxon>
    </lineage>
</organism>
<keyword evidence="1" id="KW-0732">Signal</keyword>
<dbReference type="Proteomes" id="UP000092713">
    <property type="component" value="Unassembled WGS sequence"/>
</dbReference>
<evidence type="ECO:0000313" key="2">
    <source>
        <dbReference type="EMBL" id="OBV37508.1"/>
    </source>
</evidence>
<sequence length="288" mass="30209">MLKTVVFAVLACSLCGGALAQRQALPAAWSLRLPQQQAVAFRGLANFDKAGKGASGTTYMMPGIAGFAAALAAHSLVINSGLEKQKSEIELAADKVLLPYLPVLGAMRHDTLMAQALARLAPGSTPRLIAFPDQDESGWIVESTPLFAMTQDQSALVLDNAIAVHAPGAPKQAAYRNTVRVVSRASTHADLESNWNAQQGRQLQEQSAALLALSLEIALQQAYSGGDAPADLGAFRTVRYHEGRKEAAERAQVLSEQCGRALISNLRGSLMSVPVSAPGADPACTGAP</sequence>
<feature type="chain" id="PRO_5008355519" evidence="1">
    <location>
        <begin position="21"/>
        <end position="288"/>
    </location>
</feature>
<dbReference type="STRING" id="1747903.ASR47_1003168"/>
<dbReference type="RefSeq" id="WP_150127907.1">
    <property type="nucleotide sequence ID" value="NZ_LOCQ01000060.1"/>
</dbReference>
<comment type="caution">
    <text evidence="2">The sequence shown here is derived from an EMBL/GenBank/DDBJ whole genome shotgun (WGS) entry which is preliminary data.</text>
</comment>
<keyword evidence="3" id="KW-1185">Reference proteome</keyword>
<reference evidence="2 3" key="1">
    <citation type="submission" date="2016-04" db="EMBL/GenBank/DDBJ databases">
        <title>Draft genome sequence of Janthinobacterium psychrotolerans sp. nov., isolated from freshwater sediments in Denmark.</title>
        <authorList>
            <person name="Gong X."/>
            <person name="Skrivergaard S."/>
            <person name="Korsgaard B.S."/>
            <person name="Schreiber L."/>
            <person name="Marshall I.P."/>
            <person name="Finster K."/>
            <person name="Schramm A."/>
        </authorList>
    </citation>
    <scope>NUCLEOTIDE SEQUENCE [LARGE SCALE GENOMIC DNA]</scope>
    <source>
        <strain evidence="2 3">S3-2</strain>
    </source>
</reference>